<name>S9QNW2_CYSF2</name>
<keyword evidence="3" id="KW-1185">Reference proteome</keyword>
<gene>
    <name evidence="2" type="ORF">D187_004280</name>
</gene>
<feature type="region of interest" description="Disordered" evidence="1">
    <location>
        <begin position="1"/>
        <end position="30"/>
    </location>
</feature>
<dbReference type="Proteomes" id="UP000011682">
    <property type="component" value="Unassembled WGS sequence"/>
</dbReference>
<dbReference type="RefSeq" id="WP_002624294.1">
    <property type="nucleotide sequence ID" value="NZ_ANAH02000026.1"/>
</dbReference>
<dbReference type="OrthoDB" id="5520269at2"/>
<comment type="caution">
    <text evidence="2">The sequence shown here is derived from an EMBL/GenBank/DDBJ whole genome shotgun (WGS) entry which is preliminary data.</text>
</comment>
<dbReference type="eggNOG" id="ENOG5030I7M">
    <property type="taxonomic scope" value="Bacteria"/>
</dbReference>
<feature type="region of interest" description="Disordered" evidence="1">
    <location>
        <begin position="153"/>
        <end position="194"/>
    </location>
</feature>
<evidence type="ECO:0000256" key="1">
    <source>
        <dbReference type="SAM" id="MobiDB-lite"/>
    </source>
</evidence>
<reference evidence="2" key="1">
    <citation type="submission" date="2013-05" db="EMBL/GenBank/DDBJ databases">
        <title>Genome assembly of Cystobacter fuscus DSM 2262.</title>
        <authorList>
            <person name="Sharma G."/>
            <person name="Khatri I."/>
            <person name="Kaur C."/>
            <person name="Mayilraj S."/>
            <person name="Subramanian S."/>
        </authorList>
    </citation>
    <scope>NUCLEOTIDE SEQUENCE [LARGE SCALE GENOMIC DNA]</scope>
    <source>
        <strain evidence="2">DSM 2262</strain>
    </source>
</reference>
<feature type="compositionally biased region" description="Low complexity" evidence="1">
    <location>
        <begin position="12"/>
        <end position="26"/>
    </location>
</feature>
<dbReference type="AlphaFoldDB" id="S9QNW2"/>
<evidence type="ECO:0000313" key="3">
    <source>
        <dbReference type="Proteomes" id="UP000011682"/>
    </source>
</evidence>
<organism evidence="2 3">
    <name type="scientific">Cystobacter fuscus (strain ATCC 25194 / DSM 2262 / NBRC 100088 / M29)</name>
    <dbReference type="NCBI Taxonomy" id="1242864"/>
    <lineage>
        <taxon>Bacteria</taxon>
        <taxon>Pseudomonadati</taxon>
        <taxon>Myxococcota</taxon>
        <taxon>Myxococcia</taxon>
        <taxon>Myxococcales</taxon>
        <taxon>Cystobacterineae</taxon>
        <taxon>Archangiaceae</taxon>
        <taxon>Cystobacter</taxon>
    </lineage>
</organism>
<sequence length="194" mass="20014">MGLMDRIFGRGSSPSVPSARPAATSAGSADDQALARYRYLLRTAPPEAIEQAHAEAFAQLTPEQRTRALRELSQELPPSERGSAPLNADPRTLARMATRAEMRQPGFMERTFGGGGFGGGGFGSMLAGSLLGSIAGNFIGTAIAHQFLGGFDGNEPGDLDAAQAEASGQEENGGGFDDSGFDDGGGFDGDSLDV</sequence>
<evidence type="ECO:0000313" key="2">
    <source>
        <dbReference type="EMBL" id="EPX58243.1"/>
    </source>
</evidence>
<feature type="compositionally biased region" description="Gly residues" evidence="1">
    <location>
        <begin position="171"/>
        <end position="188"/>
    </location>
</feature>
<accession>S9QNW2</accession>
<dbReference type="EMBL" id="ANAH02000026">
    <property type="protein sequence ID" value="EPX58243.1"/>
    <property type="molecule type" value="Genomic_DNA"/>
</dbReference>
<proteinExistence type="predicted"/>
<protein>
    <submittedName>
        <fullName evidence="2">Uncharacterized protein</fullName>
    </submittedName>
</protein>